<feature type="domain" description="HTH araC/xylS-type" evidence="4">
    <location>
        <begin position="207"/>
        <end position="305"/>
    </location>
</feature>
<dbReference type="Gene3D" id="1.10.10.60">
    <property type="entry name" value="Homeodomain-like"/>
    <property type="match status" value="1"/>
</dbReference>
<sequence>MAKPPRISDIRATVNAHITFENRAEGFGMNSFDIANSIEEFVVLSNEGALKTGPPLKTDFFILILCLEGVSQKTLGPFSLDVRPRTIHLVSPRYISSYQDKTDDVKLYMLLFKPEFLTESFIKKELIEQLLDPATGQPPIFELDEDSFRQLKFLFEQIGWEVKQKKNFSRQVIRLLLIQVLFEINRACETCSSTALRQTSRQHTITLNFRKQVDEHFLEKRTVREYADLAGISPKYLLEAVKNETGQTALQIIHNRLYLEAQYLLNLSGKSIKEAALELGFSTSSHFSRFFRQMSGRSPVEYQQER</sequence>
<dbReference type="PANTHER" id="PTHR43280:SF32">
    <property type="entry name" value="TRANSCRIPTIONAL REGULATORY PROTEIN"/>
    <property type="match status" value="1"/>
</dbReference>
<dbReference type="SUPFAM" id="SSF51215">
    <property type="entry name" value="Regulatory protein AraC"/>
    <property type="match status" value="1"/>
</dbReference>
<gene>
    <name evidence="5" type="ORF">BC343_13595</name>
</gene>
<evidence type="ECO:0000256" key="3">
    <source>
        <dbReference type="ARBA" id="ARBA00023163"/>
    </source>
</evidence>
<dbReference type="InterPro" id="IPR018060">
    <property type="entry name" value="HTH_AraC"/>
</dbReference>
<dbReference type="OrthoDB" id="1007667at2"/>
<evidence type="ECO:0000313" key="6">
    <source>
        <dbReference type="Proteomes" id="UP000189739"/>
    </source>
</evidence>
<dbReference type="GO" id="GO:0043565">
    <property type="term" value="F:sequence-specific DNA binding"/>
    <property type="evidence" value="ECO:0007669"/>
    <property type="project" value="InterPro"/>
</dbReference>
<dbReference type="AlphaFoldDB" id="A0A1S9PA49"/>
<proteinExistence type="predicted"/>
<evidence type="ECO:0000313" key="5">
    <source>
        <dbReference type="EMBL" id="OOQ57811.1"/>
    </source>
</evidence>
<evidence type="ECO:0000256" key="2">
    <source>
        <dbReference type="ARBA" id="ARBA00023125"/>
    </source>
</evidence>
<dbReference type="PROSITE" id="PS01124">
    <property type="entry name" value="HTH_ARAC_FAMILY_2"/>
    <property type="match status" value="1"/>
</dbReference>
<dbReference type="PANTHER" id="PTHR43280">
    <property type="entry name" value="ARAC-FAMILY TRANSCRIPTIONAL REGULATOR"/>
    <property type="match status" value="1"/>
</dbReference>
<protein>
    <recommendedName>
        <fullName evidence="4">HTH araC/xylS-type domain-containing protein</fullName>
    </recommendedName>
</protein>
<keyword evidence="1" id="KW-0805">Transcription regulation</keyword>
<organism evidence="5 6">
    <name type="scientific">Mucilaginibacter pedocola</name>
    <dbReference type="NCBI Taxonomy" id="1792845"/>
    <lineage>
        <taxon>Bacteria</taxon>
        <taxon>Pseudomonadati</taxon>
        <taxon>Bacteroidota</taxon>
        <taxon>Sphingobacteriia</taxon>
        <taxon>Sphingobacteriales</taxon>
        <taxon>Sphingobacteriaceae</taxon>
        <taxon>Mucilaginibacter</taxon>
    </lineage>
</organism>
<accession>A0A1S9PA49</accession>
<dbReference type="InterPro" id="IPR037923">
    <property type="entry name" value="HTH-like"/>
</dbReference>
<dbReference type="SMART" id="SM00342">
    <property type="entry name" value="HTH_ARAC"/>
    <property type="match status" value="1"/>
</dbReference>
<evidence type="ECO:0000259" key="4">
    <source>
        <dbReference type="PROSITE" id="PS01124"/>
    </source>
</evidence>
<evidence type="ECO:0000256" key="1">
    <source>
        <dbReference type="ARBA" id="ARBA00023015"/>
    </source>
</evidence>
<dbReference type="EMBL" id="MBTF01000035">
    <property type="protein sequence ID" value="OOQ57811.1"/>
    <property type="molecule type" value="Genomic_DNA"/>
</dbReference>
<reference evidence="5 6" key="1">
    <citation type="submission" date="2016-07" db="EMBL/GenBank/DDBJ databases">
        <title>Genomic analysis of zinc-resistant bacterium Mucilaginibacter pedocola TBZ30.</title>
        <authorList>
            <person name="Huang J."/>
            <person name="Tang J."/>
        </authorList>
    </citation>
    <scope>NUCLEOTIDE SEQUENCE [LARGE SCALE GENOMIC DNA]</scope>
    <source>
        <strain evidence="5 6">TBZ30</strain>
    </source>
</reference>
<name>A0A1S9PA49_9SPHI</name>
<dbReference type="STRING" id="1792845.BC343_13595"/>
<dbReference type="GO" id="GO:0003700">
    <property type="term" value="F:DNA-binding transcription factor activity"/>
    <property type="evidence" value="ECO:0007669"/>
    <property type="project" value="InterPro"/>
</dbReference>
<keyword evidence="3" id="KW-0804">Transcription</keyword>
<dbReference type="InterPro" id="IPR009057">
    <property type="entry name" value="Homeodomain-like_sf"/>
</dbReference>
<keyword evidence="6" id="KW-1185">Reference proteome</keyword>
<dbReference type="InterPro" id="IPR020449">
    <property type="entry name" value="Tscrpt_reg_AraC-type_HTH"/>
</dbReference>
<keyword evidence="2" id="KW-0238">DNA-binding</keyword>
<dbReference type="Proteomes" id="UP000189739">
    <property type="component" value="Unassembled WGS sequence"/>
</dbReference>
<dbReference type="SUPFAM" id="SSF46689">
    <property type="entry name" value="Homeodomain-like"/>
    <property type="match status" value="1"/>
</dbReference>
<dbReference type="Pfam" id="PF12833">
    <property type="entry name" value="HTH_18"/>
    <property type="match status" value="1"/>
</dbReference>
<comment type="caution">
    <text evidence="5">The sequence shown here is derived from an EMBL/GenBank/DDBJ whole genome shotgun (WGS) entry which is preliminary data.</text>
</comment>
<dbReference type="PRINTS" id="PR00032">
    <property type="entry name" value="HTHARAC"/>
</dbReference>